<dbReference type="EnsemblProtists" id="PYU1_T012675">
    <property type="protein sequence ID" value="PYU1_T012675"/>
    <property type="gene ID" value="PYU1_G012649"/>
</dbReference>
<dbReference type="GO" id="GO:0005634">
    <property type="term" value="C:nucleus"/>
    <property type="evidence" value="ECO:0007669"/>
    <property type="project" value="UniProtKB-SubCell"/>
</dbReference>
<name>K3X626_GLOUD</name>
<evidence type="ECO:0000256" key="2">
    <source>
        <dbReference type="ARBA" id="ARBA00023242"/>
    </source>
</evidence>
<organism evidence="5 6">
    <name type="scientific">Globisporangium ultimum (strain ATCC 200006 / CBS 805.95 / DAOM BR144)</name>
    <name type="common">Pythium ultimum</name>
    <dbReference type="NCBI Taxonomy" id="431595"/>
    <lineage>
        <taxon>Eukaryota</taxon>
        <taxon>Sar</taxon>
        <taxon>Stramenopiles</taxon>
        <taxon>Oomycota</taxon>
        <taxon>Peronosporomycetes</taxon>
        <taxon>Pythiales</taxon>
        <taxon>Pythiaceae</taxon>
        <taxon>Globisporangium</taxon>
    </lineage>
</organism>
<keyword evidence="2" id="KW-0539">Nucleus</keyword>
<dbReference type="VEuPathDB" id="FungiDB:PYU1_G012649"/>
<dbReference type="Proteomes" id="UP000019132">
    <property type="component" value="Unassembled WGS sequence"/>
</dbReference>
<evidence type="ECO:0000313" key="6">
    <source>
        <dbReference type="Proteomes" id="UP000019132"/>
    </source>
</evidence>
<accession>K3X626</accession>
<reference evidence="6" key="1">
    <citation type="journal article" date="2010" name="Genome Biol.">
        <title>Genome sequence of the necrotrophic plant pathogen Pythium ultimum reveals original pathogenicity mechanisms and effector repertoire.</title>
        <authorList>
            <person name="Levesque C.A."/>
            <person name="Brouwer H."/>
            <person name="Cano L."/>
            <person name="Hamilton J.P."/>
            <person name="Holt C."/>
            <person name="Huitema E."/>
            <person name="Raffaele S."/>
            <person name="Robideau G.P."/>
            <person name="Thines M."/>
            <person name="Win J."/>
            <person name="Zerillo M.M."/>
            <person name="Beakes G.W."/>
            <person name="Boore J.L."/>
            <person name="Busam D."/>
            <person name="Dumas B."/>
            <person name="Ferriera S."/>
            <person name="Fuerstenberg S.I."/>
            <person name="Gachon C.M."/>
            <person name="Gaulin E."/>
            <person name="Govers F."/>
            <person name="Grenville-Briggs L."/>
            <person name="Horner N."/>
            <person name="Hostetler J."/>
            <person name="Jiang R.H."/>
            <person name="Johnson J."/>
            <person name="Krajaejun T."/>
            <person name="Lin H."/>
            <person name="Meijer H.J."/>
            <person name="Moore B."/>
            <person name="Morris P."/>
            <person name="Phuntmart V."/>
            <person name="Puiu D."/>
            <person name="Shetty J."/>
            <person name="Stajich J.E."/>
            <person name="Tripathy S."/>
            <person name="Wawra S."/>
            <person name="van West P."/>
            <person name="Whitty B.R."/>
            <person name="Coutinho P.M."/>
            <person name="Henrissat B."/>
            <person name="Martin F."/>
            <person name="Thomas P.D."/>
            <person name="Tyler B.M."/>
            <person name="De Vries R.P."/>
            <person name="Kamoun S."/>
            <person name="Yandell M."/>
            <person name="Tisserat N."/>
            <person name="Buell C.R."/>
        </authorList>
    </citation>
    <scope>NUCLEOTIDE SEQUENCE</scope>
    <source>
        <strain evidence="6">DAOM:BR144</strain>
    </source>
</reference>
<keyword evidence="6" id="KW-1185">Reference proteome</keyword>
<evidence type="ECO:0000313" key="5">
    <source>
        <dbReference type="EnsemblProtists" id="PYU1_T012675"/>
    </source>
</evidence>
<comment type="subcellular location">
    <subcellularLocation>
        <location evidence="1">Nucleus</location>
    </subcellularLocation>
</comment>
<feature type="compositionally biased region" description="Polar residues" evidence="3">
    <location>
        <begin position="333"/>
        <end position="345"/>
    </location>
</feature>
<proteinExistence type="predicted"/>
<sequence>MGSRVFVRLYDGARQAESDDVVLTLPPPPLKWAGVLSVMVAAIDKADDEDDDPDDALARAAAAIPPARIAKARLFLLPSEAQGIVAELNARGLRGIRENDQFVVCLDGEDYQKRMEKQQEQAAGVKEAGSGASVPTPPSSHTSTSSTSSPSAMKSPTTEEQQVLLYTSTNSYRKNLYPSLSSSSTTASVAPTSSVAAPGGTLGLGMKGSKRYRSISGKMAAIKSLGDKGLISADDRGHLKDLLLNNDSPQLQEALDQYNSTGDFQAVKAILMKELSAPSTKRNTGDWISDTLINDINMNFNTNDSSAMASQASSGAQYPPASQAAYPAANPFMYQQSNSTSNGEYHQSDSAAASSSMGYAASPATAGHDHLSGGAPVYHQHDQTNIMGLDAASYTQQPQQLPMPTTGLNQYGGAAQINLPVRDPSSTNLRTYGAASLPTMDLRYGAVPYATTPMSGDLQTVPAMYSSSMGYASDVVPQDYNRMGMSPYGMVATPNAGGYHPTMYQQQPQQYGNMSRYAYGNGGMVNGIGGVGYEYQHYGVAGYGGFDKTHLRNSGKWTTAPPMPSYPPACSKEEKKEKIAKWLKKRESRNWSNKPSYPVRHSIAKARKRGEDGRFITKARLAEMALEEAANGGNGGADGQPHIDGGASEYEISSGYDHVSMTMLPPPTSVP</sequence>
<feature type="region of interest" description="Disordered" evidence="3">
    <location>
        <begin position="630"/>
        <end position="671"/>
    </location>
</feature>
<reference evidence="6" key="2">
    <citation type="submission" date="2010-04" db="EMBL/GenBank/DDBJ databases">
        <authorList>
            <person name="Buell R."/>
            <person name="Hamilton J."/>
            <person name="Hostetler J."/>
        </authorList>
    </citation>
    <scope>NUCLEOTIDE SEQUENCE [LARGE SCALE GENOMIC DNA]</scope>
    <source>
        <strain evidence="6">DAOM:BR144</strain>
    </source>
</reference>
<dbReference type="InterPro" id="IPR010402">
    <property type="entry name" value="CCT_domain"/>
</dbReference>
<dbReference type="InParanoid" id="K3X626"/>
<dbReference type="OMA" id="WTTAPPM"/>
<feature type="domain" description="CCT" evidence="4">
    <location>
        <begin position="576"/>
        <end position="618"/>
    </location>
</feature>
<dbReference type="eggNOG" id="ENOG502RAW8">
    <property type="taxonomic scope" value="Eukaryota"/>
</dbReference>
<dbReference type="AlphaFoldDB" id="K3X626"/>
<reference evidence="5" key="3">
    <citation type="submission" date="2015-02" db="UniProtKB">
        <authorList>
            <consortium name="EnsemblProtists"/>
        </authorList>
    </citation>
    <scope>IDENTIFICATION</scope>
    <source>
        <strain evidence="5">DAOM BR144</strain>
    </source>
</reference>
<protein>
    <recommendedName>
        <fullName evidence="4">CCT domain-containing protein</fullName>
    </recommendedName>
</protein>
<evidence type="ECO:0000256" key="3">
    <source>
        <dbReference type="SAM" id="MobiDB-lite"/>
    </source>
</evidence>
<dbReference type="Pfam" id="PF06203">
    <property type="entry name" value="CCT"/>
    <property type="match status" value="1"/>
</dbReference>
<feature type="compositionally biased region" description="Low complexity" evidence="3">
    <location>
        <begin position="348"/>
        <end position="364"/>
    </location>
</feature>
<dbReference type="EMBL" id="GL376588">
    <property type="status" value="NOT_ANNOTATED_CDS"/>
    <property type="molecule type" value="Genomic_DNA"/>
</dbReference>
<dbReference type="HOGENOM" id="CLU_468927_0_0_1"/>
<feature type="region of interest" description="Disordered" evidence="3">
    <location>
        <begin position="333"/>
        <end position="365"/>
    </location>
</feature>
<evidence type="ECO:0000259" key="4">
    <source>
        <dbReference type="Pfam" id="PF06203"/>
    </source>
</evidence>
<feature type="region of interest" description="Disordered" evidence="3">
    <location>
        <begin position="115"/>
        <end position="160"/>
    </location>
</feature>
<feature type="compositionally biased region" description="Low complexity" evidence="3">
    <location>
        <begin position="139"/>
        <end position="158"/>
    </location>
</feature>
<evidence type="ECO:0000256" key="1">
    <source>
        <dbReference type="ARBA" id="ARBA00004123"/>
    </source>
</evidence>